<organism evidence="2 3">
    <name type="scientific">Athelia psychrophila</name>
    <dbReference type="NCBI Taxonomy" id="1759441"/>
    <lineage>
        <taxon>Eukaryota</taxon>
        <taxon>Fungi</taxon>
        <taxon>Dikarya</taxon>
        <taxon>Basidiomycota</taxon>
        <taxon>Agaricomycotina</taxon>
        <taxon>Agaricomycetes</taxon>
        <taxon>Agaricomycetidae</taxon>
        <taxon>Atheliales</taxon>
        <taxon>Atheliaceae</taxon>
        <taxon>Athelia</taxon>
    </lineage>
</organism>
<dbReference type="AlphaFoldDB" id="A0A166F1F1"/>
<dbReference type="EMBL" id="KV417594">
    <property type="protein sequence ID" value="KZP16333.1"/>
    <property type="molecule type" value="Genomic_DNA"/>
</dbReference>
<keyword evidence="1" id="KW-0732">Signal</keyword>
<reference evidence="2 3" key="1">
    <citation type="journal article" date="2016" name="Mol. Biol. Evol.">
        <title>Comparative Genomics of Early-Diverging Mushroom-Forming Fungi Provides Insights into the Origins of Lignocellulose Decay Capabilities.</title>
        <authorList>
            <person name="Nagy L.G."/>
            <person name="Riley R."/>
            <person name="Tritt A."/>
            <person name="Adam C."/>
            <person name="Daum C."/>
            <person name="Floudas D."/>
            <person name="Sun H."/>
            <person name="Yadav J.S."/>
            <person name="Pangilinan J."/>
            <person name="Larsson K.H."/>
            <person name="Matsuura K."/>
            <person name="Barry K."/>
            <person name="Labutti K."/>
            <person name="Kuo R."/>
            <person name="Ohm R.A."/>
            <person name="Bhattacharya S.S."/>
            <person name="Shirouzu T."/>
            <person name="Yoshinaga Y."/>
            <person name="Martin F.M."/>
            <person name="Grigoriev I.V."/>
            <person name="Hibbett D.S."/>
        </authorList>
    </citation>
    <scope>NUCLEOTIDE SEQUENCE [LARGE SCALE GENOMIC DNA]</scope>
    <source>
        <strain evidence="2 3">CBS 109695</strain>
    </source>
</reference>
<evidence type="ECO:0000256" key="1">
    <source>
        <dbReference type="SAM" id="SignalP"/>
    </source>
</evidence>
<name>A0A166F1F1_9AGAM</name>
<feature type="chain" id="PRO_5007873076" evidence="1">
    <location>
        <begin position="24"/>
        <end position="75"/>
    </location>
</feature>
<sequence>MLAAGSTLAAGLMLAAGSMLAAGIVVSGELQECWCPRRGFTWRVGGGAGKKSGKERQSQIRGILSFAGRGNVDLC</sequence>
<evidence type="ECO:0000313" key="3">
    <source>
        <dbReference type="Proteomes" id="UP000076532"/>
    </source>
</evidence>
<protein>
    <submittedName>
        <fullName evidence="2">Uncharacterized protein</fullName>
    </submittedName>
</protein>
<evidence type="ECO:0000313" key="2">
    <source>
        <dbReference type="EMBL" id="KZP16333.1"/>
    </source>
</evidence>
<keyword evidence="3" id="KW-1185">Reference proteome</keyword>
<proteinExistence type="predicted"/>
<dbReference type="Proteomes" id="UP000076532">
    <property type="component" value="Unassembled WGS sequence"/>
</dbReference>
<feature type="signal peptide" evidence="1">
    <location>
        <begin position="1"/>
        <end position="23"/>
    </location>
</feature>
<accession>A0A166F1F1</accession>
<gene>
    <name evidence="2" type="ORF">FIBSPDRAFT_866015</name>
</gene>